<dbReference type="Pfam" id="PF00326">
    <property type="entry name" value="Peptidase_S9"/>
    <property type="match status" value="1"/>
</dbReference>
<dbReference type="Proteomes" id="UP001500620">
    <property type="component" value="Unassembled WGS sequence"/>
</dbReference>
<proteinExistence type="predicted"/>
<protein>
    <submittedName>
        <fullName evidence="4">Alpha/beta hydrolase</fullName>
    </submittedName>
</protein>
<gene>
    <name evidence="4" type="ORF">GCM10022255_077110</name>
</gene>
<dbReference type="EMBL" id="BAABAT010000029">
    <property type="protein sequence ID" value="GAA4258011.1"/>
    <property type="molecule type" value="Genomic_DNA"/>
</dbReference>
<feature type="chain" id="PRO_5046336086" evidence="2">
    <location>
        <begin position="27"/>
        <end position="464"/>
    </location>
</feature>
<keyword evidence="1" id="KW-1133">Transmembrane helix</keyword>
<feature type="transmembrane region" description="Helical" evidence="1">
    <location>
        <begin position="328"/>
        <end position="347"/>
    </location>
</feature>
<sequence length="464" mass="49274">MKIWRWILVPLMAALSLGATTTTAAAAEDVVATEVSFEGSGGVVLHGTVVAPAGQGERRAAMVMVQGAGNRGRQVIRPDADAFARLGIVVLIYDKRTEGYSLLHRDYSVLADDALAGLRLLSARPDVDPRRLGLWAASEGAFVAPLAARRSDAVRFVIAVGAAGVEPALQTRWQWSEYLRHGGVSGSLAYTMRETAFRTVVAAGLFTESDFDAAGAWTGVHQPVLAEWGELDHDVMPAVSAPLIRRALARGGNTGVTIRTVPGVRHSLHLTANGGFDHLDAVPADYGRYEAAWIDGLPNVPGAGAQEPADREPEVPVIAPLPWYGTPWLQLAGFTLLVLGFAAYLVTAAVRRLRGRRYCPPVRRPARWLAGAGLAATLGAPLYLLFMMASAANVIGPVALGRPLPWLALQLLAVATVAAAAATATAGWRRRREVPRGERVRLGLLVAAGGLFLPLAAYWGLLLP</sequence>
<dbReference type="GO" id="GO:0016787">
    <property type="term" value="F:hydrolase activity"/>
    <property type="evidence" value="ECO:0007669"/>
    <property type="project" value="UniProtKB-KW"/>
</dbReference>
<dbReference type="InterPro" id="IPR029058">
    <property type="entry name" value="AB_hydrolase_fold"/>
</dbReference>
<comment type="caution">
    <text evidence="4">The sequence shown here is derived from an EMBL/GenBank/DDBJ whole genome shotgun (WGS) entry which is preliminary data.</text>
</comment>
<dbReference type="InterPro" id="IPR001375">
    <property type="entry name" value="Peptidase_S9_cat"/>
</dbReference>
<feature type="domain" description="Peptidase S9 prolyl oligopeptidase catalytic" evidence="3">
    <location>
        <begin position="109"/>
        <end position="269"/>
    </location>
</feature>
<dbReference type="InterPro" id="IPR053145">
    <property type="entry name" value="AB_hydrolase_Est10"/>
</dbReference>
<dbReference type="Gene3D" id="3.40.50.1820">
    <property type="entry name" value="alpha/beta hydrolase"/>
    <property type="match status" value="1"/>
</dbReference>
<evidence type="ECO:0000256" key="2">
    <source>
        <dbReference type="SAM" id="SignalP"/>
    </source>
</evidence>
<evidence type="ECO:0000256" key="1">
    <source>
        <dbReference type="SAM" id="Phobius"/>
    </source>
</evidence>
<feature type="transmembrane region" description="Helical" evidence="1">
    <location>
        <begin position="406"/>
        <end position="428"/>
    </location>
</feature>
<keyword evidence="5" id="KW-1185">Reference proteome</keyword>
<organism evidence="4 5">
    <name type="scientific">Dactylosporangium darangshiense</name>
    <dbReference type="NCBI Taxonomy" id="579108"/>
    <lineage>
        <taxon>Bacteria</taxon>
        <taxon>Bacillati</taxon>
        <taxon>Actinomycetota</taxon>
        <taxon>Actinomycetes</taxon>
        <taxon>Micromonosporales</taxon>
        <taxon>Micromonosporaceae</taxon>
        <taxon>Dactylosporangium</taxon>
    </lineage>
</organism>
<evidence type="ECO:0000313" key="5">
    <source>
        <dbReference type="Proteomes" id="UP001500620"/>
    </source>
</evidence>
<reference evidence="5" key="1">
    <citation type="journal article" date="2019" name="Int. J. Syst. Evol. Microbiol.">
        <title>The Global Catalogue of Microorganisms (GCM) 10K type strain sequencing project: providing services to taxonomists for standard genome sequencing and annotation.</title>
        <authorList>
            <consortium name="The Broad Institute Genomics Platform"/>
            <consortium name="The Broad Institute Genome Sequencing Center for Infectious Disease"/>
            <person name="Wu L."/>
            <person name="Ma J."/>
        </authorList>
    </citation>
    <scope>NUCLEOTIDE SEQUENCE [LARGE SCALE GENOMIC DNA]</scope>
    <source>
        <strain evidence="5">JCM 17441</strain>
    </source>
</reference>
<accession>A0ABP8DK52</accession>
<feature type="transmembrane region" description="Helical" evidence="1">
    <location>
        <begin position="368"/>
        <end position="386"/>
    </location>
</feature>
<evidence type="ECO:0000313" key="4">
    <source>
        <dbReference type="EMBL" id="GAA4258011.1"/>
    </source>
</evidence>
<feature type="transmembrane region" description="Helical" evidence="1">
    <location>
        <begin position="440"/>
        <end position="461"/>
    </location>
</feature>
<dbReference type="SUPFAM" id="SSF53474">
    <property type="entry name" value="alpha/beta-Hydrolases"/>
    <property type="match status" value="1"/>
</dbReference>
<keyword evidence="1" id="KW-0812">Transmembrane</keyword>
<keyword evidence="1" id="KW-0472">Membrane</keyword>
<keyword evidence="2" id="KW-0732">Signal</keyword>
<dbReference type="PANTHER" id="PTHR43265">
    <property type="entry name" value="ESTERASE ESTD"/>
    <property type="match status" value="1"/>
</dbReference>
<feature type="signal peptide" evidence="2">
    <location>
        <begin position="1"/>
        <end position="26"/>
    </location>
</feature>
<dbReference type="RefSeq" id="WP_345134955.1">
    <property type="nucleotide sequence ID" value="NZ_BAABAT010000029.1"/>
</dbReference>
<keyword evidence="4" id="KW-0378">Hydrolase</keyword>
<dbReference type="PANTHER" id="PTHR43265:SF1">
    <property type="entry name" value="ESTERASE ESTD"/>
    <property type="match status" value="1"/>
</dbReference>
<name>A0ABP8DK52_9ACTN</name>
<evidence type="ECO:0000259" key="3">
    <source>
        <dbReference type="Pfam" id="PF00326"/>
    </source>
</evidence>